<gene>
    <name evidence="12" type="primary">Hypp3165</name>
    <name evidence="12" type="ORF">BLAG_LOCUS19361</name>
</gene>
<protein>
    <submittedName>
        <fullName evidence="12">Hypp3165 protein</fullName>
    </submittedName>
</protein>
<dbReference type="InterPro" id="IPR038683">
    <property type="entry name" value="IL17RA/B_FnIII-like_1_sf"/>
</dbReference>
<evidence type="ECO:0000256" key="5">
    <source>
        <dbReference type="ARBA" id="ARBA00022989"/>
    </source>
</evidence>
<dbReference type="EMBL" id="OV696690">
    <property type="protein sequence ID" value="CAH1265337.1"/>
    <property type="molecule type" value="Genomic_DNA"/>
</dbReference>
<feature type="signal peptide" evidence="10">
    <location>
        <begin position="1"/>
        <end position="16"/>
    </location>
</feature>
<feature type="region of interest" description="Disordered" evidence="9">
    <location>
        <begin position="911"/>
        <end position="986"/>
    </location>
</feature>
<keyword evidence="2" id="KW-1003">Cell membrane</keyword>
<organism evidence="12 13">
    <name type="scientific">Branchiostoma lanceolatum</name>
    <name type="common">Common lancelet</name>
    <name type="synonym">Amphioxus lanceolatum</name>
    <dbReference type="NCBI Taxonomy" id="7740"/>
    <lineage>
        <taxon>Eukaryota</taxon>
        <taxon>Metazoa</taxon>
        <taxon>Chordata</taxon>
        <taxon>Cephalochordata</taxon>
        <taxon>Leptocardii</taxon>
        <taxon>Amphioxiformes</taxon>
        <taxon>Branchiostomatidae</taxon>
        <taxon>Branchiostoma</taxon>
    </lineage>
</organism>
<sequence length="1142" mass="125726">MSPLVVFLFLLAGVEGLETSARPSCKPCSQSSSGPGNVINCVKGCAATIRDNCLGSSSSVENHNVPPPIELRVSAVYTKKGQAGGGQNKSAIRISWQPNATGIEFLKGFEIELIALSGQDHRPCRQVIIPEGVRLQPADSQLIFQDVVSGLYSGADYNVMVQSLPKSAGNFLQQTYRPNQRRHGKPREGCSQQKIDASNWHPKTPNVTTVGREVFIKAKTMRGPRLNCINDYVLYLGEPSGYPDFPNVLEDIYVNLIPDEIKKVYFNYTFSDLSPGNYTIQYAISPRLVNDAVRSYPVQVTVQDWAPNNVTIQTNGRNVTVRFNAPSQKYNISKCYVRLFLPDDQKKFISKEFDPNQTVVTVNFLDLRPGTYRVEVSAPFNDAFPVNVKEFYITDWVPHQNDTKLHAIEETADSTRFTIAFPRPPPTHDYPSFYVYYGPKADRDELQFMEISQSQGDGTNNITVQLDAIEGSDLFFQVSAPYPDAERSDLKHFQIPEEVASPQTWFLGVTAGVGGGILLVLILIIAYINHLAKKKSTSFTDLVKGFIPGRKPSEVPEITVPPKVLVISTKTPPSHGGPNGAVHQLAKFLQTGLYCDVITELTSQREVDLVGAAEWYIGKIEAADYTVVVCPPYNTGDTEEDRMYTHCVRILGEKLSTDPATQHHKCMTVRFEYSGKHTIPQVLRTAAHYKINARDPDFGDAIIDLFCHFHKFERYQLHPESWTIRIGEQDNAAKACRRNLQSVLAQNAVALGSPETRAAVGGMGQGGGVLAGDGMDPSAPNTPDQLPHGSSLESLMEGEYELEGGSEGTSLNLVHPTEISGSPFNHGASPTTSMYDAVARSGNVCILRGHGAECETRIAVEGEGGAMADAPTNGAPAHARHVVNMYSAHIGRGYVEDSREGTRHCIEVYDQSAISGQQRNGSDHMEGRTRGQTGYKTPDQVPQEQSLQYDMAGHGDGHVPGFSNHDTGYHSSQNKSEVVRQKSPPYPFRHYPYAGHTAYSKRHPLPSAEAESGRHQWQTDKPDANTSNRTYRSLHLAAEEHHGASLYPPLQAAPKVEASPSSTNLPLYMSPRSRPASPCPPTVLPSGLPGQVHTPPPPTWRPLQSPPPTPDNLNVEDLLSQLNRDSQFRYMDCGVSHRETRF</sequence>
<keyword evidence="7" id="KW-0675">Receptor</keyword>
<feature type="region of interest" description="Disordered" evidence="9">
    <location>
        <begin position="1005"/>
        <end position="1027"/>
    </location>
</feature>
<evidence type="ECO:0000259" key="11">
    <source>
        <dbReference type="Pfam" id="PF08357"/>
    </source>
</evidence>
<dbReference type="InterPro" id="IPR013568">
    <property type="entry name" value="SEFIR_dom"/>
</dbReference>
<feature type="compositionally biased region" description="Polar residues" evidence="9">
    <location>
        <begin position="930"/>
        <end position="948"/>
    </location>
</feature>
<name>A0A8J9ZZT8_BRALA</name>
<feature type="chain" id="PRO_5035449291" evidence="10">
    <location>
        <begin position="17"/>
        <end position="1142"/>
    </location>
</feature>
<evidence type="ECO:0000256" key="7">
    <source>
        <dbReference type="ARBA" id="ARBA00023170"/>
    </source>
</evidence>
<feature type="region of interest" description="Disordered" evidence="9">
    <location>
        <begin position="178"/>
        <end position="203"/>
    </location>
</feature>
<proteinExistence type="predicted"/>
<evidence type="ECO:0000313" key="12">
    <source>
        <dbReference type="EMBL" id="CAH1265337.1"/>
    </source>
</evidence>
<dbReference type="AlphaFoldDB" id="A0A8J9ZZT8"/>
<feature type="region of interest" description="Disordered" evidence="9">
    <location>
        <begin position="772"/>
        <end position="791"/>
    </location>
</feature>
<keyword evidence="8" id="KW-0325">Glycoprotein</keyword>
<keyword evidence="6" id="KW-0472">Membrane</keyword>
<evidence type="ECO:0000256" key="4">
    <source>
        <dbReference type="ARBA" id="ARBA00022729"/>
    </source>
</evidence>
<feature type="region of interest" description="Disordered" evidence="9">
    <location>
        <begin position="803"/>
        <end position="827"/>
    </location>
</feature>
<dbReference type="Gene3D" id="2.60.40.2160">
    <property type="entry name" value="Interleukin-17 receptor A/B, fibronectin-III-like domain 1"/>
    <property type="match status" value="1"/>
</dbReference>
<evidence type="ECO:0000256" key="6">
    <source>
        <dbReference type="ARBA" id="ARBA00023136"/>
    </source>
</evidence>
<evidence type="ECO:0000256" key="9">
    <source>
        <dbReference type="SAM" id="MobiDB-lite"/>
    </source>
</evidence>
<comment type="subcellular location">
    <subcellularLocation>
        <location evidence="1">Cell membrane</location>
        <topology evidence="1">Single-pass type I membrane protein</topology>
    </subcellularLocation>
</comment>
<evidence type="ECO:0000256" key="2">
    <source>
        <dbReference type="ARBA" id="ARBA00022475"/>
    </source>
</evidence>
<evidence type="ECO:0000256" key="3">
    <source>
        <dbReference type="ARBA" id="ARBA00022692"/>
    </source>
</evidence>
<feature type="region of interest" description="Disordered" evidence="9">
    <location>
        <begin position="1055"/>
        <end position="1112"/>
    </location>
</feature>
<keyword evidence="4 10" id="KW-0732">Signal</keyword>
<dbReference type="GO" id="GO:0005886">
    <property type="term" value="C:plasma membrane"/>
    <property type="evidence" value="ECO:0007669"/>
    <property type="project" value="UniProtKB-SubCell"/>
</dbReference>
<keyword evidence="13" id="KW-1185">Reference proteome</keyword>
<dbReference type="InterPro" id="IPR039465">
    <property type="entry name" value="IL-17_rcpt-like"/>
</dbReference>
<feature type="compositionally biased region" description="Pro residues" evidence="9">
    <location>
        <begin position="1094"/>
        <end position="1110"/>
    </location>
</feature>
<dbReference type="Gene3D" id="3.40.50.11530">
    <property type="match status" value="1"/>
</dbReference>
<feature type="compositionally biased region" description="Polar residues" evidence="9">
    <location>
        <begin position="964"/>
        <end position="976"/>
    </location>
</feature>
<evidence type="ECO:0000256" key="8">
    <source>
        <dbReference type="ARBA" id="ARBA00023180"/>
    </source>
</evidence>
<accession>A0A8J9ZZT8</accession>
<keyword evidence="5" id="KW-1133">Transmembrane helix</keyword>
<dbReference type="OrthoDB" id="10056261at2759"/>
<dbReference type="Pfam" id="PF08357">
    <property type="entry name" value="SEFIR"/>
    <property type="match status" value="1"/>
</dbReference>
<evidence type="ECO:0000256" key="10">
    <source>
        <dbReference type="SAM" id="SignalP"/>
    </source>
</evidence>
<reference evidence="12" key="1">
    <citation type="submission" date="2022-01" db="EMBL/GenBank/DDBJ databases">
        <authorList>
            <person name="Braso-Vives M."/>
        </authorList>
    </citation>
    <scope>NUCLEOTIDE SEQUENCE</scope>
</reference>
<dbReference type="GO" id="GO:0030368">
    <property type="term" value="F:interleukin-17 receptor activity"/>
    <property type="evidence" value="ECO:0007669"/>
    <property type="project" value="InterPro"/>
</dbReference>
<dbReference type="Proteomes" id="UP000838412">
    <property type="component" value="Chromosome 5"/>
</dbReference>
<dbReference type="PANTHER" id="PTHR15583:SF7">
    <property type="entry name" value="INTERLEUKIN CYTOKINE RECEPTOR-RELATED PROTEIN 2"/>
    <property type="match status" value="1"/>
</dbReference>
<dbReference type="PANTHER" id="PTHR15583">
    <property type="entry name" value="INTERLEUKIN-17 RECEPTOR"/>
    <property type="match status" value="1"/>
</dbReference>
<keyword evidence="3" id="KW-0812">Transmembrane</keyword>
<feature type="domain" description="SEFIR" evidence="11">
    <location>
        <begin position="581"/>
        <end position="696"/>
    </location>
</feature>
<evidence type="ECO:0000256" key="1">
    <source>
        <dbReference type="ARBA" id="ARBA00004251"/>
    </source>
</evidence>
<feature type="compositionally biased region" description="Basic and acidic residues" evidence="9">
    <location>
        <begin position="1011"/>
        <end position="1023"/>
    </location>
</feature>
<evidence type="ECO:0000313" key="13">
    <source>
        <dbReference type="Proteomes" id="UP000838412"/>
    </source>
</evidence>